<dbReference type="RefSeq" id="XP_019027519.1">
    <property type="nucleotide sequence ID" value="XM_019168829.1"/>
</dbReference>
<dbReference type="EMBL" id="BACD03000059">
    <property type="protein sequence ID" value="GAO52102.1"/>
    <property type="molecule type" value="Genomic_DNA"/>
</dbReference>
<proteinExistence type="predicted"/>
<dbReference type="Proteomes" id="UP000033140">
    <property type="component" value="Unassembled WGS sequence"/>
</dbReference>
<evidence type="ECO:0000313" key="2">
    <source>
        <dbReference type="Proteomes" id="UP000033140"/>
    </source>
</evidence>
<organism evidence="1 2">
    <name type="scientific">Saitoella complicata (strain BCRC 22490 / CBS 7301 / JCM 7358 / NBRC 10748 / NRRL Y-17804)</name>
    <dbReference type="NCBI Taxonomy" id="698492"/>
    <lineage>
        <taxon>Eukaryota</taxon>
        <taxon>Fungi</taxon>
        <taxon>Dikarya</taxon>
        <taxon>Ascomycota</taxon>
        <taxon>Taphrinomycotina</taxon>
        <taxon>Taphrinomycotina incertae sedis</taxon>
        <taxon>Saitoella</taxon>
    </lineage>
</organism>
<gene>
    <name evidence="1" type="ORF">G7K_6188-t1</name>
</gene>
<dbReference type="AlphaFoldDB" id="A0A0E9NQE8"/>
<reference evidence="1 2" key="3">
    <citation type="journal article" date="2015" name="Genome Announc.">
        <title>Draft Genome Sequence of the Archiascomycetous Yeast Saitoella complicata.</title>
        <authorList>
            <person name="Yamauchi K."/>
            <person name="Kondo S."/>
            <person name="Hamamoto M."/>
            <person name="Takahashi Y."/>
            <person name="Ogura Y."/>
            <person name="Hayashi T."/>
            <person name="Nishida H."/>
        </authorList>
    </citation>
    <scope>NUCLEOTIDE SEQUENCE [LARGE SCALE GENOMIC DNA]</scope>
    <source>
        <strain evidence="1 2">NRRL Y-17804</strain>
    </source>
</reference>
<keyword evidence="2" id="KW-1185">Reference proteome</keyword>
<reference evidence="1 2" key="2">
    <citation type="journal article" date="2014" name="J. Gen. Appl. Microbiol.">
        <title>The early diverging ascomycetous budding yeast Saitoella complicata has three histone deacetylases belonging to the Clr6, Hos2, and Rpd3 lineages.</title>
        <authorList>
            <person name="Nishida H."/>
            <person name="Matsumoto T."/>
            <person name="Kondo S."/>
            <person name="Hamamoto M."/>
            <person name="Yoshikawa H."/>
        </authorList>
    </citation>
    <scope>NUCLEOTIDE SEQUENCE [LARGE SCALE GENOMIC DNA]</scope>
    <source>
        <strain evidence="1 2">NRRL Y-17804</strain>
    </source>
</reference>
<protein>
    <submittedName>
        <fullName evidence="1">Uncharacterized protein</fullName>
    </submittedName>
</protein>
<accession>A0A0E9NQE8</accession>
<evidence type="ECO:0000313" key="1">
    <source>
        <dbReference type="EMBL" id="GAO52102.1"/>
    </source>
</evidence>
<sequence length="381" mass="42416">MAGCTTAFANFFSSVLPNRPARRAAEKDVRKNKVGMTVHSLRKPNVRYQRAPAAGTKPIITTDEEKDLKLETGVAKAINENEKHKDVCDETSFICKETEEHSTTADSPVTTVDETKVKCPAIHYGLTDEGKIYWVEYFTKMAAPSALKANPEALEPDVASLSARAPIPAATAQEAPKCTPLETKVTIAAEVDNSTEKERASPCDVKEIEHEVEKNDINVEVFSVRSNDEGKNDKTDVERIAMMYEQISASAHIMEKRQIILVTPHALEAPILTLTAPDDEAPPLSPVMVTTAEQAMCRAKYRLFLGCEFQFKRNLDKGCMEYDKLKGRGKISHDECKSLKVRLARRVCWRGKNEKGEDVIVLSDKSHKNGTRELVVTRARK</sequence>
<name>A0A0E9NQE8_SAICN</name>
<comment type="caution">
    <text evidence="1">The sequence shown here is derived from an EMBL/GenBank/DDBJ whole genome shotgun (WGS) entry which is preliminary data.</text>
</comment>
<reference evidence="1 2" key="1">
    <citation type="journal article" date="2011" name="J. Gen. Appl. Microbiol.">
        <title>Draft genome sequencing of the enigmatic yeast Saitoella complicata.</title>
        <authorList>
            <person name="Nishida H."/>
            <person name="Hamamoto M."/>
            <person name="Sugiyama J."/>
        </authorList>
    </citation>
    <scope>NUCLEOTIDE SEQUENCE [LARGE SCALE GENOMIC DNA]</scope>
    <source>
        <strain evidence="1 2">NRRL Y-17804</strain>
    </source>
</reference>